<reference evidence="1 2" key="1">
    <citation type="submission" date="2020-12" db="EMBL/GenBank/DDBJ databases">
        <title>Complete genome sequence of Erwinia phage pEa_SNUABM_5.</title>
        <authorList>
            <person name="Kim S.G."/>
            <person name="Lee S.B."/>
            <person name="Kwon J."/>
            <person name="Park S.C."/>
        </authorList>
    </citation>
    <scope>NUCLEOTIDE SEQUENCE [LARGE SCALE GENOMIC DNA]</scope>
</reference>
<sequence>MLEFQFEATRAKHMQSLGVDPQLLWGDKDEFDMIDSVQDFKPRSNYFKGKVVSAKDQLDYFAKLMDNPLDSEPRITVLSSFPSDQRAKLAALNIFNNAVEDTAGKVAKPLWLTLYGDRLDYDKIKLKRPNFMVITNITMESTSYKLERLRDVLEMFPKIPRVVVTGGGIDPVELFTSRVHLSVAGAVSIGPTHVVKNILDLMTQ</sequence>
<gene>
    <name evidence="1" type="ORF">pEaSNUABM5_00169</name>
</gene>
<evidence type="ECO:0000313" key="2">
    <source>
        <dbReference type="Proteomes" id="UP000596123"/>
    </source>
</evidence>
<organism evidence="1 2">
    <name type="scientific">Erwinia phage pEa_SNUABM_5</name>
    <dbReference type="NCBI Taxonomy" id="2797313"/>
    <lineage>
        <taxon>Viruses</taxon>
        <taxon>Duplodnaviria</taxon>
        <taxon>Heunggongvirae</taxon>
        <taxon>Uroviricota</taxon>
        <taxon>Caudoviricetes</taxon>
        <taxon>Rivsvirus</taxon>
        <taxon>Rivsvirus SNUABM5</taxon>
    </lineage>
</organism>
<name>A0A7T8EPI9_9CAUD</name>
<accession>A0A7T8EPI9</accession>
<evidence type="ECO:0000313" key="1">
    <source>
        <dbReference type="EMBL" id="QQO90311.1"/>
    </source>
</evidence>
<dbReference type="Proteomes" id="UP000596123">
    <property type="component" value="Segment"/>
</dbReference>
<protein>
    <submittedName>
        <fullName evidence="1">Uncharacterized protein</fullName>
    </submittedName>
</protein>
<dbReference type="EMBL" id="MW366843">
    <property type="protein sequence ID" value="QQO90311.1"/>
    <property type="molecule type" value="Genomic_DNA"/>
</dbReference>
<proteinExistence type="predicted"/>
<keyword evidence="2" id="KW-1185">Reference proteome</keyword>